<protein>
    <submittedName>
        <fullName evidence="1">Uncharacterized protein</fullName>
    </submittedName>
</protein>
<dbReference type="AlphaFoldDB" id="X1MU63"/>
<gene>
    <name evidence="1" type="ORF">S06H3_40157</name>
</gene>
<dbReference type="EMBL" id="BARV01024619">
    <property type="protein sequence ID" value="GAI35217.1"/>
    <property type="molecule type" value="Genomic_DNA"/>
</dbReference>
<reference evidence="1" key="1">
    <citation type="journal article" date="2014" name="Front. Microbiol.">
        <title>High frequency of phylogenetically diverse reductive dehalogenase-homologous genes in deep subseafloor sedimentary metagenomes.</title>
        <authorList>
            <person name="Kawai M."/>
            <person name="Futagami T."/>
            <person name="Toyoda A."/>
            <person name="Takaki Y."/>
            <person name="Nishi S."/>
            <person name="Hori S."/>
            <person name="Arai W."/>
            <person name="Tsubouchi T."/>
            <person name="Morono Y."/>
            <person name="Uchiyama I."/>
            <person name="Ito T."/>
            <person name="Fujiyama A."/>
            <person name="Inagaki F."/>
            <person name="Takami H."/>
        </authorList>
    </citation>
    <scope>NUCLEOTIDE SEQUENCE</scope>
    <source>
        <strain evidence="1">Expedition CK06-06</strain>
    </source>
</reference>
<comment type="caution">
    <text evidence="1">The sequence shown here is derived from an EMBL/GenBank/DDBJ whole genome shotgun (WGS) entry which is preliminary data.</text>
</comment>
<name>X1MU63_9ZZZZ</name>
<proteinExistence type="predicted"/>
<accession>X1MU63</accession>
<sequence>MIRLRTDHGVNRLILQEFLMRLIDGRDVMVLGHELTEFRTR</sequence>
<evidence type="ECO:0000313" key="1">
    <source>
        <dbReference type="EMBL" id="GAI35217.1"/>
    </source>
</evidence>
<feature type="non-terminal residue" evidence="1">
    <location>
        <position position="41"/>
    </location>
</feature>
<organism evidence="1">
    <name type="scientific">marine sediment metagenome</name>
    <dbReference type="NCBI Taxonomy" id="412755"/>
    <lineage>
        <taxon>unclassified sequences</taxon>
        <taxon>metagenomes</taxon>
        <taxon>ecological metagenomes</taxon>
    </lineage>
</organism>